<dbReference type="Proteomes" id="UP000183971">
    <property type="component" value="Unassembled WGS sequence"/>
</dbReference>
<reference evidence="10" key="1">
    <citation type="journal article" date="2016" name="Genome Biol. Evol.">
        <title>Comparative 'omics' of the Fusarium fujikuroi species complex highlights differences in genetic potential and metabolite synthesis.</title>
        <authorList>
            <person name="Niehaus E.-M."/>
            <person name="Muensterkoetter M."/>
            <person name="Proctor R.H."/>
            <person name="Brown D.W."/>
            <person name="Sharon A."/>
            <person name="Idan Y."/>
            <person name="Oren-Young L."/>
            <person name="Sieber C.M."/>
            <person name="Novak O."/>
            <person name="Pencik A."/>
            <person name="Tarkowska D."/>
            <person name="Hromadova K."/>
            <person name="Freeman S."/>
            <person name="Maymon M."/>
            <person name="Elazar M."/>
            <person name="Youssef S.A."/>
            <person name="El-Shabrawy E.S.M."/>
            <person name="Shalaby A.B.A."/>
            <person name="Houterman P."/>
            <person name="Brock N.L."/>
            <person name="Burkhardt I."/>
            <person name="Tsavkelova E.A."/>
            <person name="Dickschat J.S."/>
            <person name="Galuszka P."/>
            <person name="Gueldener U."/>
            <person name="Tudzynski B."/>
        </authorList>
    </citation>
    <scope>NUCLEOTIDE SEQUENCE [LARGE SCALE GENOMIC DNA]</scope>
    <source>
        <strain evidence="10">ET1</strain>
    </source>
</reference>
<name>A0A1L7VTM7_FUSPR</name>
<dbReference type="GeneID" id="42052195"/>
<dbReference type="EC" id="3.1.1.74" evidence="8"/>
<dbReference type="SUPFAM" id="SSF53474">
    <property type="entry name" value="alpha/beta-Hydrolases"/>
    <property type="match status" value="1"/>
</dbReference>
<dbReference type="EMBL" id="FJOF01000007">
    <property type="protein sequence ID" value="CZR43767.1"/>
    <property type="molecule type" value="Genomic_DNA"/>
</dbReference>
<dbReference type="GO" id="GO:0050525">
    <property type="term" value="F:cutinase activity"/>
    <property type="evidence" value="ECO:0007669"/>
    <property type="project" value="UniProtKB-UniRule"/>
</dbReference>
<dbReference type="Gene3D" id="3.40.50.1820">
    <property type="entry name" value="alpha/beta hydrolase"/>
    <property type="match status" value="1"/>
</dbReference>
<dbReference type="GO" id="GO:0005576">
    <property type="term" value="C:extracellular region"/>
    <property type="evidence" value="ECO:0007669"/>
    <property type="project" value="UniProtKB-SubCell"/>
</dbReference>
<dbReference type="AlphaFoldDB" id="A0A1L7VTM7"/>
<dbReference type="Pfam" id="PF01083">
    <property type="entry name" value="Cutinase"/>
    <property type="match status" value="1"/>
</dbReference>
<keyword evidence="6 8" id="KW-0378">Hydrolase</keyword>
<keyword evidence="7" id="KW-1015">Disulfide bond</keyword>
<evidence type="ECO:0000256" key="6">
    <source>
        <dbReference type="ARBA" id="ARBA00022801"/>
    </source>
</evidence>
<evidence type="ECO:0000256" key="4">
    <source>
        <dbReference type="ARBA" id="ARBA00022525"/>
    </source>
</evidence>
<evidence type="ECO:0000256" key="7">
    <source>
        <dbReference type="ARBA" id="ARBA00023157"/>
    </source>
</evidence>
<sequence>MLKIALLASLFFISLAIGAPAVAIEERQAPCQNVHIFLARGTDEPYPGRQSSLVSAICSGLPSCGYENINYPASFNTYCTSIYAGITGGLSQITAYANRCPDSKLVLSGYSQGAQLFGDMLGGGGGQSLGCTQQSNSALNPATSPGNKIAAVLFFGDPRHAASQAYNTGTGASRNGINPRNGAQLTSLNRYSNKIRSWCLAGDNVCAQGTDPSAHTSYFNVFSQEAGAWVKTMI</sequence>
<comment type="caution">
    <text evidence="9">The sequence shown here is derived from an EMBL/GenBank/DDBJ whole genome shotgun (WGS) entry which is preliminary data.</text>
</comment>
<evidence type="ECO:0000313" key="9">
    <source>
        <dbReference type="EMBL" id="CZR43767.1"/>
    </source>
</evidence>
<evidence type="ECO:0000256" key="8">
    <source>
        <dbReference type="RuleBase" id="RU361263"/>
    </source>
</evidence>
<evidence type="ECO:0000256" key="5">
    <source>
        <dbReference type="ARBA" id="ARBA00022729"/>
    </source>
</evidence>
<feature type="signal peptide" evidence="8">
    <location>
        <begin position="1"/>
        <end position="18"/>
    </location>
</feature>
<dbReference type="RefSeq" id="XP_031084358.1">
    <property type="nucleotide sequence ID" value="XM_031218507.1"/>
</dbReference>
<comment type="subcellular location">
    <subcellularLocation>
        <location evidence="1 8">Secreted</location>
    </subcellularLocation>
</comment>
<keyword evidence="10" id="KW-1185">Reference proteome</keyword>
<organism evidence="9 10">
    <name type="scientific">Fusarium proliferatum (strain ET1)</name>
    <name type="common">Orchid endophyte fungus</name>
    <dbReference type="NCBI Taxonomy" id="1227346"/>
    <lineage>
        <taxon>Eukaryota</taxon>
        <taxon>Fungi</taxon>
        <taxon>Dikarya</taxon>
        <taxon>Ascomycota</taxon>
        <taxon>Pezizomycotina</taxon>
        <taxon>Sordariomycetes</taxon>
        <taxon>Hypocreomycetidae</taxon>
        <taxon>Hypocreales</taxon>
        <taxon>Nectriaceae</taxon>
        <taxon>Fusarium</taxon>
        <taxon>Fusarium fujikuroi species complex</taxon>
    </lineage>
</organism>
<evidence type="ECO:0000313" key="10">
    <source>
        <dbReference type="Proteomes" id="UP000183971"/>
    </source>
</evidence>
<dbReference type="PANTHER" id="PTHR33630">
    <property type="entry name" value="CUTINASE RV1984C-RELATED-RELATED"/>
    <property type="match status" value="1"/>
</dbReference>
<evidence type="ECO:0000256" key="2">
    <source>
        <dbReference type="ARBA" id="ARBA00007534"/>
    </source>
</evidence>
<protein>
    <recommendedName>
        <fullName evidence="8">Cutinase</fullName>
        <ecNumber evidence="8">3.1.1.74</ecNumber>
    </recommendedName>
</protein>
<comment type="function">
    <text evidence="8">Catalyzes the hydrolysis of complex carboxylic polyesters found in the cell wall of plants. Degrades cutin, a macromolecule that forms the structure of the plant cuticle.</text>
</comment>
<dbReference type="InterPro" id="IPR000675">
    <property type="entry name" value="Cutinase/axe"/>
</dbReference>
<dbReference type="PANTHER" id="PTHR33630:SF13">
    <property type="entry name" value="ACETYLXYLAN ESTERASE"/>
    <property type="match status" value="1"/>
</dbReference>
<dbReference type="VEuPathDB" id="FungiDB:FPRO_07316"/>
<feature type="chain" id="PRO_5011812267" description="Cutinase" evidence="8">
    <location>
        <begin position="19"/>
        <end position="234"/>
    </location>
</feature>
<keyword evidence="3 8" id="KW-0719">Serine esterase</keyword>
<keyword evidence="5 8" id="KW-0732">Signal</keyword>
<dbReference type="PROSITE" id="PS00155">
    <property type="entry name" value="CUTINASE_1"/>
    <property type="match status" value="1"/>
</dbReference>
<comment type="catalytic activity">
    <reaction evidence="8">
        <text>cutin + H2O = cutin monomers.</text>
        <dbReference type="EC" id="3.1.1.74"/>
    </reaction>
</comment>
<dbReference type="InterPro" id="IPR043580">
    <property type="entry name" value="CUTINASE_1"/>
</dbReference>
<dbReference type="InterPro" id="IPR029058">
    <property type="entry name" value="AB_hydrolase_fold"/>
</dbReference>
<proteinExistence type="inferred from homology"/>
<gene>
    <name evidence="9" type="ORF">FPRO_07316</name>
</gene>
<keyword evidence="4 8" id="KW-0964">Secreted</keyword>
<evidence type="ECO:0000256" key="1">
    <source>
        <dbReference type="ARBA" id="ARBA00004613"/>
    </source>
</evidence>
<comment type="similarity">
    <text evidence="2 8">Belongs to the cutinase family.</text>
</comment>
<dbReference type="SMART" id="SM01110">
    <property type="entry name" value="Cutinase"/>
    <property type="match status" value="1"/>
</dbReference>
<accession>A0A1L7VTM7</accession>
<evidence type="ECO:0000256" key="3">
    <source>
        <dbReference type="ARBA" id="ARBA00022487"/>
    </source>
</evidence>